<sequence>MRSIRIPSLTKMEEFKALPEGTLAELIHGNLFMTPGPSFTHQQLSRNVFAALLKFVGINENKGELIYAPCDIYLDEVDNVVQPDILYISPENGGIQKHDGFHGVPDLLIEILSPSNSKHDLILKKELYEQFGVREYWIVSQKNGECNGCRLQDGKYGEPLRMKNKLRIAVLDDQVFEF</sequence>
<dbReference type="RefSeq" id="WP_084138215.1">
    <property type="nucleotide sequence ID" value="NZ_FQWQ01000002.1"/>
</dbReference>
<keyword evidence="2" id="KW-0255">Endonuclease</keyword>
<dbReference type="EMBL" id="FQWQ01000002">
    <property type="protein sequence ID" value="SHH30494.1"/>
    <property type="molecule type" value="Genomic_DNA"/>
</dbReference>
<dbReference type="InterPro" id="IPR012296">
    <property type="entry name" value="Nuclease_put_TT1808"/>
</dbReference>
<dbReference type="AlphaFoldDB" id="A0A1M5RW69"/>
<dbReference type="PANTHER" id="PTHR34107:SF4">
    <property type="entry name" value="SLL1222 PROTEIN"/>
    <property type="match status" value="1"/>
</dbReference>
<reference evidence="2 3" key="1">
    <citation type="submission" date="2016-11" db="EMBL/GenBank/DDBJ databases">
        <authorList>
            <person name="Jaros S."/>
            <person name="Januszkiewicz K."/>
            <person name="Wedrychowicz H."/>
        </authorList>
    </citation>
    <scope>NUCLEOTIDE SEQUENCE [LARGE SCALE GENOMIC DNA]</scope>
    <source>
        <strain evidence="2 3">DSM 24574</strain>
    </source>
</reference>
<organism evidence="2 3">
    <name type="scientific">Chryseolinea serpens</name>
    <dbReference type="NCBI Taxonomy" id="947013"/>
    <lineage>
        <taxon>Bacteria</taxon>
        <taxon>Pseudomonadati</taxon>
        <taxon>Bacteroidota</taxon>
        <taxon>Cytophagia</taxon>
        <taxon>Cytophagales</taxon>
        <taxon>Fulvivirgaceae</taxon>
        <taxon>Chryseolinea</taxon>
    </lineage>
</organism>
<evidence type="ECO:0000313" key="2">
    <source>
        <dbReference type="EMBL" id="SHH30494.1"/>
    </source>
</evidence>
<keyword evidence="2" id="KW-0540">Nuclease</keyword>
<keyword evidence="3" id="KW-1185">Reference proteome</keyword>
<feature type="domain" description="Putative restriction endonuclease" evidence="1">
    <location>
        <begin position="13"/>
        <end position="158"/>
    </location>
</feature>
<evidence type="ECO:0000313" key="3">
    <source>
        <dbReference type="Proteomes" id="UP000184212"/>
    </source>
</evidence>
<dbReference type="SUPFAM" id="SSF52980">
    <property type="entry name" value="Restriction endonuclease-like"/>
    <property type="match status" value="1"/>
</dbReference>
<accession>A0A1M5RW69</accession>
<evidence type="ECO:0000259" key="1">
    <source>
        <dbReference type="Pfam" id="PF05685"/>
    </source>
</evidence>
<proteinExistence type="predicted"/>
<name>A0A1M5RW69_9BACT</name>
<dbReference type="Proteomes" id="UP000184212">
    <property type="component" value="Unassembled WGS sequence"/>
</dbReference>
<dbReference type="GO" id="GO:0004519">
    <property type="term" value="F:endonuclease activity"/>
    <property type="evidence" value="ECO:0007669"/>
    <property type="project" value="UniProtKB-KW"/>
</dbReference>
<dbReference type="STRING" id="947013.SAMN04488109_3614"/>
<gene>
    <name evidence="2" type="ORF">SAMN04488109_3614</name>
</gene>
<dbReference type="InterPro" id="IPR008538">
    <property type="entry name" value="Uma2"/>
</dbReference>
<dbReference type="OrthoDB" id="9808428at2"/>
<dbReference type="Gene3D" id="3.90.1570.10">
    <property type="entry name" value="tt1808, chain A"/>
    <property type="match status" value="1"/>
</dbReference>
<dbReference type="InterPro" id="IPR011335">
    <property type="entry name" value="Restrct_endonuc-II-like"/>
</dbReference>
<dbReference type="Pfam" id="PF05685">
    <property type="entry name" value="Uma2"/>
    <property type="match status" value="1"/>
</dbReference>
<keyword evidence="2" id="KW-0378">Hydrolase</keyword>
<dbReference type="CDD" id="cd06260">
    <property type="entry name" value="DUF820-like"/>
    <property type="match status" value="1"/>
</dbReference>
<dbReference type="PANTHER" id="PTHR34107">
    <property type="entry name" value="SLL0198 PROTEIN-RELATED"/>
    <property type="match status" value="1"/>
</dbReference>
<protein>
    <submittedName>
        <fullName evidence="2">Putative restriction endonuclease</fullName>
    </submittedName>
</protein>